<dbReference type="PhylomeDB" id="T1JAU6"/>
<dbReference type="STRING" id="126957.T1JAU6"/>
<keyword evidence="4" id="KW-1185">Reference proteome</keyword>
<reference evidence="3" key="2">
    <citation type="submission" date="2015-02" db="UniProtKB">
        <authorList>
            <consortium name="EnsemblMetazoa"/>
        </authorList>
    </citation>
    <scope>IDENTIFICATION</scope>
</reference>
<dbReference type="InterPro" id="IPR036915">
    <property type="entry name" value="Cyclin-like_sf"/>
</dbReference>
<dbReference type="SMART" id="SM00385">
    <property type="entry name" value="CYCLIN"/>
    <property type="match status" value="1"/>
</dbReference>
<name>T1JAU6_STRMM</name>
<reference evidence="4" key="1">
    <citation type="submission" date="2011-05" db="EMBL/GenBank/DDBJ databases">
        <authorList>
            <person name="Richards S.R."/>
            <person name="Qu J."/>
            <person name="Jiang H."/>
            <person name="Jhangiani S.N."/>
            <person name="Agravi P."/>
            <person name="Goodspeed R."/>
            <person name="Gross S."/>
            <person name="Mandapat C."/>
            <person name="Jackson L."/>
            <person name="Mathew T."/>
            <person name="Pu L."/>
            <person name="Thornton R."/>
            <person name="Saada N."/>
            <person name="Wilczek-Boney K.B."/>
            <person name="Lee S."/>
            <person name="Kovar C."/>
            <person name="Wu Y."/>
            <person name="Scherer S.E."/>
            <person name="Worley K.C."/>
            <person name="Muzny D.M."/>
            <person name="Gibbs R."/>
        </authorList>
    </citation>
    <scope>NUCLEOTIDE SEQUENCE</scope>
    <source>
        <strain evidence="4">Brora</strain>
    </source>
</reference>
<dbReference type="HOGENOM" id="CLU_062642_1_0_1"/>
<dbReference type="EnsemblMetazoa" id="SMAR010870-RA">
    <property type="protein sequence ID" value="SMAR010870-PA"/>
    <property type="gene ID" value="SMAR010870"/>
</dbReference>
<keyword evidence="1" id="KW-0195">Cyclin</keyword>
<evidence type="ECO:0000259" key="2">
    <source>
        <dbReference type="SMART" id="SM00385"/>
    </source>
</evidence>
<sequence length="299" mass="33953">MKIIKRSNLNKLFLMLEHALDKEQDSWIPNSYSSVFNVEDKVDANIRDETIRWLFLLSDHLHLTPETAVLSANILDSFLCVVKARPKYLQCIGVACLFLAAKLLEEDEVTPSVEYLVEVTACTFSVADILRMEKIILNKLEWNVRRATALDFIYILHAIIVCEQPNLLSKFRHMTTGKQLTVLVQKILMCQESSEVVSFSPSTQALALISLELGLCTTEWFAITIMLQKLVQVDNRELIQCREAMTAAMLKRVTCTRIASNKRKMEDLNEEDDIYGSIKCLYGEEPACVQEAAQENVAA</sequence>
<evidence type="ECO:0000256" key="1">
    <source>
        <dbReference type="RuleBase" id="RU000383"/>
    </source>
</evidence>
<comment type="similarity">
    <text evidence="1">Belongs to the cyclin family.</text>
</comment>
<protein>
    <recommendedName>
        <fullName evidence="2">Cyclin-like domain-containing protein</fullName>
    </recommendedName>
</protein>
<dbReference type="InterPro" id="IPR006671">
    <property type="entry name" value="Cyclin_N"/>
</dbReference>
<feature type="domain" description="Cyclin-like" evidence="2">
    <location>
        <begin position="52"/>
        <end position="138"/>
    </location>
</feature>
<dbReference type="Gene3D" id="1.10.472.10">
    <property type="entry name" value="Cyclin-like"/>
    <property type="match status" value="2"/>
</dbReference>
<evidence type="ECO:0000313" key="4">
    <source>
        <dbReference type="Proteomes" id="UP000014500"/>
    </source>
</evidence>
<dbReference type="AlphaFoldDB" id="T1JAU6"/>
<dbReference type="FunFam" id="1.10.472.10:FF:000006">
    <property type="entry name" value="Cyclin I"/>
    <property type="match status" value="1"/>
</dbReference>
<dbReference type="Pfam" id="PF00134">
    <property type="entry name" value="Cyclin_N"/>
    <property type="match status" value="1"/>
</dbReference>
<dbReference type="SUPFAM" id="SSF47954">
    <property type="entry name" value="Cyclin-like"/>
    <property type="match status" value="1"/>
</dbReference>
<proteinExistence type="inferred from homology"/>
<dbReference type="eggNOG" id="KOG0653">
    <property type="taxonomic scope" value="Eukaryota"/>
</dbReference>
<dbReference type="EMBL" id="JH432004">
    <property type="status" value="NOT_ANNOTATED_CDS"/>
    <property type="molecule type" value="Genomic_DNA"/>
</dbReference>
<accession>T1JAU6</accession>
<dbReference type="PANTHER" id="PTHR10177">
    <property type="entry name" value="CYCLINS"/>
    <property type="match status" value="1"/>
</dbReference>
<evidence type="ECO:0000313" key="3">
    <source>
        <dbReference type="EnsemblMetazoa" id="SMAR010870-PA"/>
    </source>
</evidence>
<dbReference type="InterPro" id="IPR013763">
    <property type="entry name" value="Cyclin-like_dom"/>
</dbReference>
<dbReference type="Proteomes" id="UP000014500">
    <property type="component" value="Unassembled WGS sequence"/>
</dbReference>
<dbReference type="OMA" id="TGCKHAS"/>
<dbReference type="InterPro" id="IPR039361">
    <property type="entry name" value="Cyclin"/>
</dbReference>
<organism evidence="3 4">
    <name type="scientific">Strigamia maritima</name>
    <name type="common">European centipede</name>
    <name type="synonym">Geophilus maritimus</name>
    <dbReference type="NCBI Taxonomy" id="126957"/>
    <lineage>
        <taxon>Eukaryota</taxon>
        <taxon>Metazoa</taxon>
        <taxon>Ecdysozoa</taxon>
        <taxon>Arthropoda</taxon>
        <taxon>Myriapoda</taxon>
        <taxon>Chilopoda</taxon>
        <taxon>Pleurostigmophora</taxon>
        <taxon>Geophilomorpha</taxon>
        <taxon>Linotaeniidae</taxon>
        <taxon>Strigamia</taxon>
    </lineage>
</organism>